<evidence type="ECO:0000313" key="5">
    <source>
        <dbReference type="EMBL" id="CAE7536068.1"/>
    </source>
</evidence>
<feature type="region of interest" description="Disordered" evidence="2">
    <location>
        <begin position="310"/>
        <end position="346"/>
    </location>
</feature>
<feature type="compositionally biased region" description="Low complexity" evidence="2">
    <location>
        <begin position="24"/>
        <end position="35"/>
    </location>
</feature>
<reference evidence="5" key="1">
    <citation type="submission" date="2021-02" db="EMBL/GenBank/DDBJ databases">
        <authorList>
            <person name="Dougan E. K."/>
            <person name="Rhodes N."/>
            <person name="Thang M."/>
            <person name="Chan C."/>
        </authorList>
    </citation>
    <scope>NUCLEOTIDE SEQUENCE</scope>
</reference>
<comment type="caution">
    <text evidence="5">The sequence shown here is derived from an EMBL/GenBank/DDBJ whole genome shotgun (WGS) entry which is preliminary data.</text>
</comment>
<feature type="region of interest" description="Disordered" evidence="2">
    <location>
        <begin position="375"/>
        <end position="400"/>
    </location>
</feature>
<dbReference type="PROSITE" id="PS50158">
    <property type="entry name" value="ZF_CCHC"/>
    <property type="match status" value="1"/>
</dbReference>
<dbReference type="PROSITE" id="PS50800">
    <property type="entry name" value="SAP"/>
    <property type="match status" value="1"/>
</dbReference>
<evidence type="ECO:0000259" key="3">
    <source>
        <dbReference type="PROSITE" id="PS50158"/>
    </source>
</evidence>
<dbReference type="SUPFAM" id="SSF57756">
    <property type="entry name" value="Retrovirus zinc finger-like domains"/>
    <property type="match status" value="1"/>
</dbReference>
<keyword evidence="1" id="KW-0479">Metal-binding</keyword>
<dbReference type="EMBL" id="CAJNDS010002590">
    <property type="protein sequence ID" value="CAE7536068.1"/>
    <property type="molecule type" value="Genomic_DNA"/>
</dbReference>
<dbReference type="InterPro" id="IPR003034">
    <property type="entry name" value="SAP_dom"/>
</dbReference>
<dbReference type="AlphaFoldDB" id="A0A812TQK9"/>
<sequence>MASQDDISDLEVDPGQGVHLPQGAQASQASASAAQNPFSPGSPQAQGMHVTPDDMMTMMRQMMEATTAAATAAQAALSAATSQGNAKQGIAGSDMARILPKPDVFKPATREEEHGMWLQWFWSLKQYLCALDSAFGDEIAYLEQHPDEEGQGYKSPEAAQRSKQLFALLCSLVKGRGLQLIQRVPAQSGFEALRQLIQLFQPTSRTRSLGILSAITSMNHFKGNEPLLPQVLDMERIFEEYERSSGKKLDDDFKTSIFLRSITQSMRNHLATILTEDVTYDALREAALRFERMNAKWDARNLFAGDSLFANRRQPAGPNDGPVPMEGRGDKGQKGNPKGPDAGKGARQNVICHACGKRGHYKSECWQNVQHVQGDDASTTAPSTAGPSASQVRPSPDTSTTMRSVNMVQIDMTGDWCGGSINALTADSCPAAGDDFLKVVKSLALIPHGYPSLPNLVPVQESNDLVAIAEPECTVFAQAIAEPEYTVLAQQCGVEVYDMSATDGDEDWTVCDGVLPATATTEVTSGVYARRDMSDCLLDCTVPLTHLGVQFRTTLRQEASGWAVFELNTPLSSLDLSEASFVPSRIHNIITIGSCSKINIDELFGRVPPARRDHVSEDAESDAGLPDVPIGGVGNIAGPDDEIQEGDELPGQEAEEVMQPAMRAHVVVEGVELHEGCTLSTLRAACTALGIGKSGGKATVLQRIHNFMDRQRLLARHQIEDARVQLPREQAPVSEPTPEEMRRHALSHIPFMPWCEHCVKFQARADRHVQAGTVAFKFMVAQKSRMKLDTHLEQLEAADHQANPSEQTVDQLRQLTGTLLSQVEAETGQKVSTMSPLHAWAWKHACWLQMRYGRSGFASPFEVITGRPYNGKVVGFGEVVFARIKSSIKGKARWIKMLWLGKLGVSDLHFGVTPGGFLISSRSVRRLPKQYDASLLESLRDMPWSQASFLAGQVGQARMQRTPVRGEEEEVQQPLPEVVLPERPPLPYPGYVLPDNAPLEELIPPPAIIASGTPEPPTPVQTSAETPLPTAAEPSTPMLVDSDAPPPQQEARPSGAGGDEQPAPKRARIRLRLDAVQVDKDGNELHNVDEQIELFDEAAEGFMDCEESEAWDNYDDDAGARGV</sequence>
<evidence type="ECO:0000256" key="2">
    <source>
        <dbReference type="SAM" id="MobiDB-lite"/>
    </source>
</evidence>
<dbReference type="InterPro" id="IPR036875">
    <property type="entry name" value="Znf_CCHC_sf"/>
</dbReference>
<evidence type="ECO:0000313" key="6">
    <source>
        <dbReference type="Proteomes" id="UP000604046"/>
    </source>
</evidence>
<feature type="region of interest" description="Disordered" evidence="2">
    <location>
        <begin position="1"/>
        <end position="50"/>
    </location>
</feature>
<accession>A0A812TQK9</accession>
<feature type="domain" description="SAP" evidence="4">
    <location>
        <begin position="674"/>
        <end position="708"/>
    </location>
</feature>
<proteinExistence type="predicted"/>
<feature type="compositionally biased region" description="Acidic residues" evidence="2">
    <location>
        <begin position="1"/>
        <end position="12"/>
    </location>
</feature>
<dbReference type="GO" id="GO:0003676">
    <property type="term" value="F:nucleic acid binding"/>
    <property type="evidence" value="ECO:0007669"/>
    <property type="project" value="InterPro"/>
</dbReference>
<feature type="region of interest" description="Disordered" evidence="2">
    <location>
        <begin position="1006"/>
        <end position="1068"/>
    </location>
</feature>
<name>A0A812TQK9_9DINO</name>
<evidence type="ECO:0000256" key="1">
    <source>
        <dbReference type="PROSITE-ProRule" id="PRU00047"/>
    </source>
</evidence>
<feature type="domain" description="CCHC-type" evidence="3">
    <location>
        <begin position="352"/>
        <end position="365"/>
    </location>
</feature>
<gene>
    <name evidence="5" type="primary">GIP</name>
    <name evidence="5" type="ORF">SNAT2548_LOCUS30038</name>
</gene>
<dbReference type="InterPro" id="IPR001878">
    <property type="entry name" value="Znf_CCHC"/>
</dbReference>
<keyword evidence="1" id="KW-0862">Zinc</keyword>
<keyword evidence="1" id="KW-0863">Zinc-finger</keyword>
<keyword evidence="6" id="KW-1185">Reference proteome</keyword>
<organism evidence="5 6">
    <name type="scientific">Symbiodinium natans</name>
    <dbReference type="NCBI Taxonomy" id="878477"/>
    <lineage>
        <taxon>Eukaryota</taxon>
        <taxon>Sar</taxon>
        <taxon>Alveolata</taxon>
        <taxon>Dinophyceae</taxon>
        <taxon>Suessiales</taxon>
        <taxon>Symbiodiniaceae</taxon>
        <taxon>Symbiodinium</taxon>
    </lineage>
</organism>
<evidence type="ECO:0000259" key="4">
    <source>
        <dbReference type="PROSITE" id="PS50800"/>
    </source>
</evidence>
<dbReference type="Proteomes" id="UP000604046">
    <property type="component" value="Unassembled WGS sequence"/>
</dbReference>
<protein>
    <submittedName>
        <fullName evidence="5">GIP protein</fullName>
    </submittedName>
</protein>
<dbReference type="GO" id="GO:0008270">
    <property type="term" value="F:zinc ion binding"/>
    <property type="evidence" value="ECO:0007669"/>
    <property type="project" value="UniProtKB-KW"/>
</dbReference>
<feature type="compositionally biased region" description="Polar residues" evidence="2">
    <location>
        <begin position="36"/>
        <end position="45"/>
    </location>
</feature>